<dbReference type="InterPro" id="IPR000182">
    <property type="entry name" value="GNAT_dom"/>
</dbReference>
<dbReference type="Proteomes" id="UP001302812">
    <property type="component" value="Unassembled WGS sequence"/>
</dbReference>
<name>A0AAN6QLL8_9PEZI</name>
<reference evidence="2" key="1">
    <citation type="journal article" date="2023" name="Mol. Phylogenet. Evol.">
        <title>Genome-scale phylogeny and comparative genomics of the fungal order Sordariales.</title>
        <authorList>
            <person name="Hensen N."/>
            <person name="Bonometti L."/>
            <person name="Westerberg I."/>
            <person name="Brannstrom I.O."/>
            <person name="Guillou S."/>
            <person name="Cros-Aarteil S."/>
            <person name="Calhoun S."/>
            <person name="Haridas S."/>
            <person name="Kuo A."/>
            <person name="Mondo S."/>
            <person name="Pangilinan J."/>
            <person name="Riley R."/>
            <person name="LaButti K."/>
            <person name="Andreopoulos B."/>
            <person name="Lipzen A."/>
            <person name="Chen C."/>
            <person name="Yan M."/>
            <person name="Daum C."/>
            <person name="Ng V."/>
            <person name="Clum A."/>
            <person name="Steindorff A."/>
            <person name="Ohm R.A."/>
            <person name="Martin F."/>
            <person name="Silar P."/>
            <person name="Natvig D.O."/>
            <person name="Lalanne C."/>
            <person name="Gautier V."/>
            <person name="Ament-Velasquez S.L."/>
            <person name="Kruys A."/>
            <person name="Hutchinson M.I."/>
            <person name="Powell A.J."/>
            <person name="Barry K."/>
            <person name="Miller A.N."/>
            <person name="Grigoriev I.V."/>
            <person name="Debuchy R."/>
            <person name="Gladieux P."/>
            <person name="Hiltunen Thoren M."/>
            <person name="Johannesson H."/>
        </authorList>
    </citation>
    <scope>NUCLEOTIDE SEQUENCE</scope>
    <source>
        <strain evidence="2">CBS 508.74</strain>
    </source>
</reference>
<gene>
    <name evidence="2" type="ORF">N656DRAFT_738714</name>
</gene>
<dbReference type="AlphaFoldDB" id="A0AAN6QLL8"/>
<evidence type="ECO:0000259" key="1">
    <source>
        <dbReference type="PROSITE" id="PS51186"/>
    </source>
</evidence>
<dbReference type="Pfam" id="PF00583">
    <property type="entry name" value="Acetyltransf_1"/>
    <property type="match status" value="1"/>
</dbReference>
<dbReference type="CDD" id="cd04301">
    <property type="entry name" value="NAT_SF"/>
    <property type="match status" value="1"/>
</dbReference>
<dbReference type="Gene3D" id="3.40.630.30">
    <property type="match status" value="1"/>
</dbReference>
<dbReference type="PANTHER" id="PTHR43072:SF8">
    <property type="entry name" value="ACYLTRANSFERASE FABY-RELATED"/>
    <property type="match status" value="1"/>
</dbReference>
<dbReference type="SUPFAM" id="SSF55729">
    <property type="entry name" value="Acyl-CoA N-acyltransferases (Nat)"/>
    <property type="match status" value="1"/>
</dbReference>
<dbReference type="GO" id="GO:0016747">
    <property type="term" value="F:acyltransferase activity, transferring groups other than amino-acyl groups"/>
    <property type="evidence" value="ECO:0007669"/>
    <property type="project" value="InterPro"/>
</dbReference>
<dbReference type="RefSeq" id="XP_064666771.1">
    <property type="nucleotide sequence ID" value="XM_064812770.1"/>
</dbReference>
<feature type="domain" description="N-acetyltransferase" evidence="1">
    <location>
        <begin position="8"/>
        <end position="179"/>
    </location>
</feature>
<evidence type="ECO:0000313" key="3">
    <source>
        <dbReference type="Proteomes" id="UP001302812"/>
    </source>
</evidence>
<protein>
    <submittedName>
        <fullName evidence="2">Phosphinotricin acetyltransferase</fullName>
    </submittedName>
</protein>
<proteinExistence type="predicted"/>
<dbReference type="GeneID" id="89936895"/>
<sequence length="189" mass="20351">MASEKSSITIRDLQDGDLESIADIYKHAVLNTTATYELDPPSPSALGGRLHAIREAGFPCFVAENSSSSSSDMPRILGYAYASEFRPRPGYRYTVEHSIYVASSARGHGVGTLLMDALIKACEGLGFRQMVAVIGEGGDTSPSVLFHRKLGFRYAGTLEGSGYKFGRWLDTVFMQRAINGGTGSLPDST</sequence>
<dbReference type="PROSITE" id="PS51186">
    <property type="entry name" value="GNAT"/>
    <property type="match status" value="1"/>
</dbReference>
<comment type="caution">
    <text evidence="2">The sequence shown here is derived from an EMBL/GenBank/DDBJ whole genome shotgun (WGS) entry which is preliminary data.</text>
</comment>
<evidence type="ECO:0000313" key="2">
    <source>
        <dbReference type="EMBL" id="KAK4109201.1"/>
    </source>
</evidence>
<dbReference type="PANTHER" id="PTHR43072">
    <property type="entry name" value="N-ACETYLTRANSFERASE"/>
    <property type="match status" value="1"/>
</dbReference>
<dbReference type="InterPro" id="IPR016181">
    <property type="entry name" value="Acyl_CoA_acyltransferase"/>
</dbReference>
<keyword evidence="3" id="KW-1185">Reference proteome</keyword>
<organism evidence="2 3">
    <name type="scientific">Canariomyces notabilis</name>
    <dbReference type="NCBI Taxonomy" id="2074819"/>
    <lineage>
        <taxon>Eukaryota</taxon>
        <taxon>Fungi</taxon>
        <taxon>Dikarya</taxon>
        <taxon>Ascomycota</taxon>
        <taxon>Pezizomycotina</taxon>
        <taxon>Sordariomycetes</taxon>
        <taxon>Sordariomycetidae</taxon>
        <taxon>Sordariales</taxon>
        <taxon>Chaetomiaceae</taxon>
        <taxon>Canariomyces</taxon>
    </lineage>
</organism>
<dbReference type="EMBL" id="MU853358">
    <property type="protein sequence ID" value="KAK4109201.1"/>
    <property type="molecule type" value="Genomic_DNA"/>
</dbReference>
<accession>A0AAN6QLL8</accession>
<reference evidence="2" key="2">
    <citation type="submission" date="2023-05" db="EMBL/GenBank/DDBJ databases">
        <authorList>
            <consortium name="Lawrence Berkeley National Laboratory"/>
            <person name="Steindorff A."/>
            <person name="Hensen N."/>
            <person name="Bonometti L."/>
            <person name="Westerberg I."/>
            <person name="Brannstrom I.O."/>
            <person name="Guillou S."/>
            <person name="Cros-Aarteil S."/>
            <person name="Calhoun S."/>
            <person name="Haridas S."/>
            <person name="Kuo A."/>
            <person name="Mondo S."/>
            <person name="Pangilinan J."/>
            <person name="Riley R."/>
            <person name="Labutti K."/>
            <person name="Andreopoulos B."/>
            <person name="Lipzen A."/>
            <person name="Chen C."/>
            <person name="Yanf M."/>
            <person name="Daum C."/>
            <person name="Ng V."/>
            <person name="Clum A."/>
            <person name="Ohm R."/>
            <person name="Martin F."/>
            <person name="Silar P."/>
            <person name="Natvig D."/>
            <person name="Lalanne C."/>
            <person name="Gautier V."/>
            <person name="Ament-Velasquez S.L."/>
            <person name="Kruys A."/>
            <person name="Hutchinson M.I."/>
            <person name="Powell A.J."/>
            <person name="Barry K."/>
            <person name="Miller A.N."/>
            <person name="Grigoriev I.V."/>
            <person name="Debuchy R."/>
            <person name="Gladieux P."/>
            <person name="Thoren M.H."/>
            <person name="Johannesson H."/>
        </authorList>
    </citation>
    <scope>NUCLEOTIDE SEQUENCE</scope>
    <source>
        <strain evidence="2">CBS 508.74</strain>
    </source>
</reference>